<evidence type="ECO:0000256" key="7">
    <source>
        <dbReference type="ARBA" id="ARBA00022958"/>
    </source>
</evidence>
<organism evidence="14 15">
    <name type="scientific">Dellaglioa algida DSM 15638</name>
    <dbReference type="NCBI Taxonomy" id="1423719"/>
    <lineage>
        <taxon>Bacteria</taxon>
        <taxon>Bacillati</taxon>
        <taxon>Bacillota</taxon>
        <taxon>Bacilli</taxon>
        <taxon>Lactobacillales</taxon>
        <taxon>Lactobacillaceae</taxon>
        <taxon>Dellaglioa</taxon>
    </lineage>
</organism>
<comment type="caution">
    <text evidence="14">The sequence shown here is derived from an EMBL/GenBank/DDBJ whole genome shotgun (WGS) entry which is preliminary data.</text>
</comment>
<proteinExistence type="inferred from homology"/>
<evidence type="ECO:0000256" key="8">
    <source>
        <dbReference type="ARBA" id="ARBA00022989"/>
    </source>
</evidence>
<evidence type="ECO:0000256" key="9">
    <source>
        <dbReference type="ARBA" id="ARBA00023065"/>
    </source>
</evidence>
<evidence type="ECO:0000313" key="14">
    <source>
        <dbReference type="EMBL" id="KRK45722.1"/>
    </source>
</evidence>
<dbReference type="PANTHER" id="PTHR31462">
    <property type="entry name" value="ENDOSOMAL/LYSOSOMAL POTASSIUM CHANNEL TMEM175"/>
    <property type="match status" value="1"/>
</dbReference>
<keyword evidence="15" id="KW-1185">Reference proteome</keyword>
<evidence type="ECO:0000256" key="6">
    <source>
        <dbReference type="ARBA" id="ARBA00022826"/>
    </source>
</evidence>
<keyword evidence="6" id="KW-0631">Potassium channel</keyword>
<dbReference type="GO" id="GO:0005267">
    <property type="term" value="F:potassium channel activity"/>
    <property type="evidence" value="ECO:0007669"/>
    <property type="project" value="UniProtKB-KW"/>
</dbReference>
<dbReference type="OrthoDB" id="7626281at2"/>
<keyword evidence="11" id="KW-0407">Ion channel</keyword>
<dbReference type="AlphaFoldDB" id="A0A0R1HRB2"/>
<sequence length="193" mass="22509">MDKKRLEAFTDAIVAIVVTILILEFKAPSKPDIRLVLEEWQSFAIYTISFLLIFTVWYDHHGLFKIAKRVDKRAYWANAFWLFWLSIIPYATSFSGKFPNYRGASLLYLGILFMWTISYIILSKTLIRINPEITSQLRQIGFLNGRDLIIFEGTLISGFIISFFIPIFTWIALILLTIWTVFFNRGYVKEPGS</sequence>
<dbReference type="GeneID" id="83548933"/>
<keyword evidence="10 13" id="KW-0472">Membrane</keyword>
<feature type="transmembrane region" description="Helical" evidence="13">
    <location>
        <begin position="7"/>
        <end position="23"/>
    </location>
</feature>
<dbReference type="STRING" id="1423719.FC66_GL001181"/>
<dbReference type="InterPro" id="IPR010617">
    <property type="entry name" value="TMEM175-like"/>
</dbReference>
<name>A0A0R1HRB2_9LACO</name>
<evidence type="ECO:0000256" key="3">
    <source>
        <dbReference type="ARBA" id="ARBA00022448"/>
    </source>
</evidence>
<keyword evidence="8 13" id="KW-1133">Transmembrane helix</keyword>
<feature type="transmembrane region" description="Helical" evidence="13">
    <location>
        <begin position="43"/>
        <end position="63"/>
    </location>
</feature>
<keyword evidence="7" id="KW-0630">Potassium</keyword>
<comment type="subcellular location">
    <subcellularLocation>
        <location evidence="1">Membrane</location>
        <topology evidence="1">Multi-pass membrane protein</topology>
    </subcellularLocation>
</comment>
<accession>A0A0R1HRB2</accession>
<dbReference type="RefSeq" id="WP_057974240.1">
    <property type="nucleotide sequence ID" value="NZ_AZDI01000005.1"/>
</dbReference>
<feature type="transmembrane region" description="Helical" evidence="13">
    <location>
        <begin position="75"/>
        <end position="94"/>
    </location>
</feature>
<keyword evidence="4" id="KW-0633">Potassium transport</keyword>
<dbReference type="GO" id="GO:0015252">
    <property type="term" value="F:proton channel activity"/>
    <property type="evidence" value="ECO:0007669"/>
    <property type="project" value="InterPro"/>
</dbReference>
<evidence type="ECO:0000256" key="1">
    <source>
        <dbReference type="ARBA" id="ARBA00004141"/>
    </source>
</evidence>
<comment type="catalytic activity">
    <reaction evidence="12">
        <text>K(+)(in) = K(+)(out)</text>
        <dbReference type="Rhea" id="RHEA:29463"/>
        <dbReference type="ChEBI" id="CHEBI:29103"/>
    </reaction>
</comment>
<dbReference type="Pfam" id="PF06736">
    <property type="entry name" value="TMEM175"/>
    <property type="match status" value="1"/>
</dbReference>
<evidence type="ECO:0000256" key="10">
    <source>
        <dbReference type="ARBA" id="ARBA00023136"/>
    </source>
</evidence>
<evidence type="ECO:0000256" key="12">
    <source>
        <dbReference type="ARBA" id="ARBA00034430"/>
    </source>
</evidence>
<dbReference type="GO" id="GO:0016020">
    <property type="term" value="C:membrane"/>
    <property type="evidence" value="ECO:0007669"/>
    <property type="project" value="UniProtKB-SubCell"/>
</dbReference>
<keyword evidence="3" id="KW-0813">Transport</keyword>
<feature type="transmembrane region" description="Helical" evidence="13">
    <location>
        <begin position="106"/>
        <end position="127"/>
    </location>
</feature>
<evidence type="ECO:0000256" key="11">
    <source>
        <dbReference type="ARBA" id="ARBA00023303"/>
    </source>
</evidence>
<reference evidence="14 15" key="1">
    <citation type="journal article" date="2015" name="Genome Announc.">
        <title>Expanding the biotechnology potential of lactobacilli through comparative genomics of 213 strains and associated genera.</title>
        <authorList>
            <person name="Sun Z."/>
            <person name="Harris H.M."/>
            <person name="McCann A."/>
            <person name="Guo C."/>
            <person name="Argimon S."/>
            <person name="Zhang W."/>
            <person name="Yang X."/>
            <person name="Jeffery I.B."/>
            <person name="Cooney J.C."/>
            <person name="Kagawa T.F."/>
            <person name="Liu W."/>
            <person name="Song Y."/>
            <person name="Salvetti E."/>
            <person name="Wrobel A."/>
            <person name="Rasinkangas P."/>
            <person name="Parkhill J."/>
            <person name="Rea M.C."/>
            <person name="O'Sullivan O."/>
            <person name="Ritari J."/>
            <person name="Douillard F.P."/>
            <person name="Paul Ross R."/>
            <person name="Yang R."/>
            <person name="Briner A.E."/>
            <person name="Felis G.E."/>
            <person name="de Vos W.M."/>
            <person name="Barrangou R."/>
            <person name="Klaenhammer T.R."/>
            <person name="Caufield P.W."/>
            <person name="Cui Y."/>
            <person name="Zhang H."/>
            <person name="O'Toole P.W."/>
        </authorList>
    </citation>
    <scope>NUCLEOTIDE SEQUENCE [LARGE SCALE GENOMIC DNA]</scope>
    <source>
        <strain evidence="14 15">DSM 15638</strain>
    </source>
</reference>
<protein>
    <recommendedName>
        <fullName evidence="16">Integral membrane protein</fullName>
    </recommendedName>
</protein>
<evidence type="ECO:0000256" key="2">
    <source>
        <dbReference type="ARBA" id="ARBA00006920"/>
    </source>
</evidence>
<gene>
    <name evidence="14" type="ORF">FC66_GL001181</name>
</gene>
<dbReference type="Proteomes" id="UP000051450">
    <property type="component" value="Unassembled WGS sequence"/>
</dbReference>
<dbReference type="PATRIC" id="fig|1423719.4.peg.1202"/>
<feature type="transmembrane region" description="Helical" evidence="13">
    <location>
        <begin position="148"/>
        <end position="181"/>
    </location>
</feature>
<keyword evidence="9" id="KW-0406">Ion transport</keyword>
<comment type="similarity">
    <text evidence="2">Belongs to the TMEM175 family.</text>
</comment>
<evidence type="ECO:0008006" key="16">
    <source>
        <dbReference type="Google" id="ProtNLM"/>
    </source>
</evidence>
<evidence type="ECO:0000256" key="5">
    <source>
        <dbReference type="ARBA" id="ARBA00022692"/>
    </source>
</evidence>
<evidence type="ECO:0000256" key="13">
    <source>
        <dbReference type="SAM" id="Phobius"/>
    </source>
</evidence>
<evidence type="ECO:0000313" key="15">
    <source>
        <dbReference type="Proteomes" id="UP000051450"/>
    </source>
</evidence>
<dbReference type="EMBL" id="AZDI01000005">
    <property type="protein sequence ID" value="KRK45722.1"/>
    <property type="molecule type" value="Genomic_DNA"/>
</dbReference>
<evidence type="ECO:0000256" key="4">
    <source>
        <dbReference type="ARBA" id="ARBA00022538"/>
    </source>
</evidence>
<keyword evidence="5 13" id="KW-0812">Transmembrane</keyword>
<dbReference type="PANTHER" id="PTHR31462:SF5">
    <property type="entry name" value="ENDOSOMAL_LYSOSOMAL PROTON CHANNEL TMEM175"/>
    <property type="match status" value="1"/>
</dbReference>